<sequence>MTASFSADELTTALSEVASWGLHSQSPYQVLPPQFSPPNESRAKVELLEEGDSAVIGVSEKGWKIYLRSVVDFDRLPAESAAKDDQSFETLDHLLAYLSPEFERKRMELLAQKLEGISVRRSWEGDEEAEVADEATTKE</sequence>
<proteinExistence type="predicted"/>
<dbReference type="AlphaFoldDB" id="A0A1Y2ELZ2"/>
<dbReference type="InterPro" id="IPR023231">
    <property type="entry name" value="GSKIP_dom_sf"/>
</dbReference>
<evidence type="ECO:0000259" key="1">
    <source>
        <dbReference type="Pfam" id="PF05303"/>
    </source>
</evidence>
<dbReference type="STRING" id="106004.A0A1Y2ELZ2"/>
<evidence type="ECO:0000313" key="3">
    <source>
        <dbReference type="Proteomes" id="UP000193467"/>
    </source>
</evidence>
<dbReference type="Pfam" id="PF05303">
    <property type="entry name" value="GSKIP_dom"/>
    <property type="match status" value="1"/>
</dbReference>
<dbReference type="InterPro" id="IPR007967">
    <property type="entry name" value="GSKIP_dom"/>
</dbReference>
<dbReference type="SUPFAM" id="SSF103107">
    <property type="entry name" value="Hypothetical protein c14orf129, hspc210"/>
    <property type="match status" value="1"/>
</dbReference>
<dbReference type="InParanoid" id="A0A1Y2ELZ2"/>
<reference evidence="2 3" key="1">
    <citation type="submission" date="2016-07" db="EMBL/GenBank/DDBJ databases">
        <title>Pervasive Adenine N6-methylation of Active Genes in Fungi.</title>
        <authorList>
            <consortium name="DOE Joint Genome Institute"/>
            <person name="Mondo S.J."/>
            <person name="Dannebaum R.O."/>
            <person name="Kuo R.C."/>
            <person name="Labutti K."/>
            <person name="Haridas S."/>
            <person name="Kuo A."/>
            <person name="Salamov A."/>
            <person name="Ahrendt S.R."/>
            <person name="Lipzen A."/>
            <person name="Sullivan W."/>
            <person name="Andreopoulos W.B."/>
            <person name="Clum A."/>
            <person name="Lindquist E."/>
            <person name="Daum C."/>
            <person name="Ramamoorthy G.K."/>
            <person name="Gryganskyi A."/>
            <person name="Culley D."/>
            <person name="Magnuson J.K."/>
            <person name="James T.Y."/>
            <person name="O'Malley M.A."/>
            <person name="Stajich J.E."/>
            <person name="Spatafora J.W."/>
            <person name="Visel A."/>
            <person name="Grigoriev I.V."/>
        </authorList>
    </citation>
    <scope>NUCLEOTIDE SEQUENCE [LARGE SCALE GENOMIC DNA]</scope>
    <source>
        <strain evidence="2 3">62-1032</strain>
    </source>
</reference>
<dbReference type="EMBL" id="MCGR01000051">
    <property type="protein sequence ID" value="ORY72557.1"/>
    <property type="molecule type" value="Genomic_DNA"/>
</dbReference>
<dbReference type="Gene3D" id="3.30.2280.10">
    <property type="entry name" value="Hypothetical protein (hspc210)"/>
    <property type="match status" value="1"/>
</dbReference>
<feature type="domain" description="GSKIP" evidence="1">
    <location>
        <begin position="49"/>
        <end position="116"/>
    </location>
</feature>
<protein>
    <recommendedName>
        <fullName evidence="1">GSKIP domain-containing protein</fullName>
    </recommendedName>
</protein>
<dbReference type="OrthoDB" id="5804279at2759"/>
<comment type="caution">
    <text evidence="2">The sequence shown here is derived from an EMBL/GenBank/DDBJ whole genome shotgun (WGS) entry which is preliminary data.</text>
</comment>
<keyword evidence="3" id="KW-1185">Reference proteome</keyword>
<accession>A0A1Y2ELZ2</accession>
<organism evidence="2 3">
    <name type="scientific">Leucosporidium creatinivorum</name>
    <dbReference type="NCBI Taxonomy" id="106004"/>
    <lineage>
        <taxon>Eukaryota</taxon>
        <taxon>Fungi</taxon>
        <taxon>Dikarya</taxon>
        <taxon>Basidiomycota</taxon>
        <taxon>Pucciniomycotina</taxon>
        <taxon>Microbotryomycetes</taxon>
        <taxon>Leucosporidiales</taxon>
        <taxon>Leucosporidium</taxon>
    </lineage>
</organism>
<evidence type="ECO:0000313" key="2">
    <source>
        <dbReference type="EMBL" id="ORY72557.1"/>
    </source>
</evidence>
<gene>
    <name evidence="2" type="ORF">BCR35DRAFT_307557</name>
</gene>
<name>A0A1Y2ELZ2_9BASI</name>
<dbReference type="Proteomes" id="UP000193467">
    <property type="component" value="Unassembled WGS sequence"/>
</dbReference>